<evidence type="ECO:0000313" key="6">
    <source>
        <dbReference type="EMBL" id="TQJ13424.1"/>
    </source>
</evidence>
<dbReference type="InterPro" id="IPR000286">
    <property type="entry name" value="HDACs"/>
</dbReference>
<dbReference type="EMBL" id="VFMO01000001">
    <property type="protein sequence ID" value="TQJ13424.1"/>
    <property type="molecule type" value="Genomic_DNA"/>
</dbReference>
<comment type="similarity">
    <text evidence="2">Belongs to the histone deacetylase family.</text>
</comment>
<protein>
    <recommendedName>
        <fullName evidence="3">Acetoin utilization protein AcuC</fullName>
    </recommendedName>
</protein>
<reference evidence="6 7" key="1">
    <citation type="submission" date="2019-06" db="EMBL/GenBank/DDBJ databases">
        <title>Sequencing the genomes of 1000 actinobacteria strains.</title>
        <authorList>
            <person name="Klenk H.-P."/>
        </authorList>
    </citation>
    <scope>NUCLEOTIDE SEQUENCE [LARGE SCALE GENOMIC DNA]</scope>
    <source>
        <strain evidence="6 7">DSM 19828</strain>
    </source>
</reference>
<dbReference type="UniPathway" id="UPA00040"/>
<keyword evidence="4" id="KW-0006">Acetoin catabolism</keyword>
<dbReference type="AlphaFoldDB" id="A0A542EDN3"/>
<evidence type="ECO:0000256" key="4">
    <source>
        <dbReference type="ARBA" id="ARBA00022627"/>
    </source>
</evidence>
<dbReference type="PANTHER" id="PTHR10625:SF10">
    <property type="entry name" value="HISTONE DEACETYLASE HDAC1"/>
    <property type="match status" value="1"/>
</dbReference>
<evidence type="ECO:0000259" key="5">
    <source>
        <dbReference type="Pfam" id="PF00850"/>
    </source>
</evidence>
<comment type="caution">
    <text evidence="6">The sequence shown here is derived from an EMBL/GenBank/DDBJ whole genome shotgun (WGS) entry which is preliminary data.</text>
</comment>
<dbReference type="CDD" id="cd09994">
    <property type="entry name" value="HDAC_AcuC_like"/>
    <property type="match status" value="1"/>
</dbReference>
<dbReference type="Pfam" id="PF00850">
    <property type="entry name" value="Hist_deacetyl"/>
    <property type="match status" value="1"/>
</dbReference>
<sequence length="403" mass="43692">MASTTPSVRVVWDDRFTQYDFGETHPMNPVRLDLTTRLARALGVLDLPGVEVVGVDDEPDLDAFLTGVHSPDFVEAVKAASLDPANADERFGLGTEDDPAFVGIHETSARIAVATRDLCKAVWQGEIDHGVNYCGGMHHAMADRAAGFCIYNDAALGIRWLLDNGAERVAYIDVDVHHGDGVEQIFWNDPRVLTISVHETGRILFPGTGFPGDIGGPDAEGSAANLELPAGTGDAAWLRAIHAVVPSLVRAFKPQILVTQQGCDSHYSDPLAHMAISIDAQRTAFETIHDLAHEVCDGRWVALGGGGYELVDVVPRSWTHLTAIAAHKPIDLEAPVPQEWRDHVTERVGRPGPPRMGDGVAEGGHVWFRSWATGSDPDNPVDRAVMATREAVFPHHGLDIWFD</sequence>
<evidence type="ECO:0000313" key="7">
    <source>
        <dbReference type="Proteomes" id="UP000320806"/>
    </source>
</evidence>
<dbReference type="Gene3D" id="3.40.800.20">
    <property type="entry name" value="Histone deacetylase domain"/>
    <property type="match status" value="1"/>
</dbReference>
<evidence type="ECO:0000256" key="3">
    <source>
        <dbReference type="ARBA" id="ARBA00020218"/>
    </source>
</evidence>
<dbReference type="InterPro" id="IPR023696">
    <property type="entry name" value="Ureohydrolase_dom_sf"/>
</dbReference>
<feature type="domain" description="Histone deacetylase" evidence="5">
    <location>
        <begin position="25"/>
        <end position="323"/>
    </location>
</feature>
<dbReference type="GO" id="GO:0004407">
    <property type="term" value="F:histone deacetylase activity"/>
    <property type="evidence" value="ECO:0007669"/>
    <property type="project" value="TreeGrafter"/>
</dbReference>
<dbReference type="Proteomes" id="UP000320806">
    <property type="component" value="Unassembled WGS sequence"/>
</dbReference>
<organism evidence="6 7">
    <name type="scientific">Yimella lutea</name>
    <dbReference type="NCBI Taxonomy" id="587872"/>
    <lineage>
        <taxon>Bacteria</taxon>
        <taxon>Bacillati</taxon>
        <taxon>Actinomycetota</taxon>
        <taxon>Actinomycetes</taxon>
        <taxon>Micrococcales</taxon>
        <taxon>Dermacoccaceae</taxon>
        <taxon>Yimella</taxon>
    </lineage>
</organism>
<dbReference type="SUPFAM" id="SSF52768">
    <property type="entry name" value="Arginase/deacetylase"/>
    <property type="match status" value="1"/>
</dbReference>
<dbReference type="GO" id="GO:0045150">
    <property type="term" value="P:acetoin catabolic process"/>
    <property type="evidence" value="ECO:0007669"/>
    <property type="project" value="UniProtKB-UniPathway"/>
</dbReference>
<dbReference type="OrthoDB" id="9808367at2"/>
<dbReference type="RefSeq" id="WP_141927541.1">
    <property type="nucleotide sequence ID" value="NZ_BAABCI010000015.1"/>
</dbReference>
<accession>A0A542EDN3</accession>
<evidence type="ECO:0000256" key="1">
    <source>
        <dbReference type="ARBA" id="ARBA00005101"/>
    </source>
</evidence>
<comment type="pathway">
    <text evidence="1">Ketone degradation; acetoin degradation.</text>
</comment>
<dbReference type="InterPro" id="IPR023801">
    <property type="entry name" value="His_deacetylse_dom"/>
</dbReference>
<keyword evidence="7" id="KW-1185">Reference proteome</keyword>
<gene>
    <name evidence="6" type="ORF">FB459_0841</name>
</gene>
<proteinExistence type="inferred from homology"/>
<evidence type="ECO:0000256" key="2">
    <source>
        <dbReference type="ARBA" id="ARBA00005947"/>
    </source>
</evidence>
<dbReference type="PANTHER" id="PTHR10625">
    <property type="entry name" value="HISTONE DEACETYLASE HDAC1-RELATED"/>
    <property type="match status" value="1"/>
</dbReference>
<dbReference type="InterPro" id="IPR003085">
    <property type="entry name" value="AcuC"/>
</dbReference>
<dbReference type="PRINTS" id="PR01270">
    <property type="entry name" value="HDASUPER"/>
</dbReference>
<dbReference type="GO" id="GO:0040029">
    <property type="term" value="P:epigenetic regulation of gene expression"/>
    <property type="evidence" value="ECO:0007669"/>
    <property type="project" value="TreeGrafter"/>
</dbReference>
<dbReference type="PRINTS" id="PR01272">
    <property type="entry name" value="ACUCPROTEIN"/>
</dbReference>
<dbReference type="InterPro" id="IPR037138">
    <property type="entry name" value="His_deacetylse_dom_sf"/>
</dbReference>
<name>A0A542EDN3_9MICO</name>